<proteinExistence type="predicted"/>
<protein>
    <submittedName>
        <fullName evidence="1">Uncharacterized protein</fullName>
    </submittedName>
</protein>
<dbReference type="EnsemblMetazoa" id="AFUN004208-RA">
    <property type="protein sequence ID" value="AFUN004208-PA"/>
    <property type="gene ID" value="AFUN004208"/>
</dbReference>
<sequence>MKQAASLRLAGVRNSSSVKRRLLSIEKTGIPPLDMSIYRLKGILFIT</sequence>
<dbReference type="AlphaFoldDB" id="A0A182RDD6"/>
<name>A0A182RDD6_ANOFN</name>
<evidence type="ECO:0000313" key="1">
    <source>
        <dbReference type="EnsemblMetazoa" id="AFUN004208-PA"/>
    </source>
</evidence>
<dbReference type="VEuPathDB" id="VectorBase:AFUN004208"/>
<reference evidence="1" key="1">
    <citation type="submission" date="2020-05" db="UniProtKB">
        <authorList>
            <consortium name="EnsemblMetazoa"/>
        </authorList>
    </citation>
    <scope>IDENTIFICATION</scope>
    <source>
        <strain evidence="1">FUMOZ</strain>
    </source>
</reference>
<organism evidence="1">
    <name type="scientific">Anopheles funestus</name>
    <name type="common">African malaria mosquito</name>
    <dbReference type="NCBI Taxonomy" id="62324"/>
    <lineage>
        <taxon>Eukaryota</taxon>
        <taxon>Metazoa</taxon>
        <taxon>Ecdysozoa</taxon>
        <taxon>Arthropoda</taxon>
        <taxon>Hexapoda</taxon>
        <taxon>Insecta</taxon>
        <taxon>Pterygota</taxon>
        <taxon>Neoptera</taxon>
        <taxon>Endopterygota</taxon>
        <taxon>Diptera</taxon>
        <taxon>Nematocera</taxon>
        <taxon>Culicoidea</taxon>
        <taxon>Culicidae</taxon>
        <taxon>Anophelinae</taxon>
        <taxon>Anopheles</taxon>
    </lineage>
</organism>
<accession>A0A182RDD6</accession>